<dbReference type="PANTHER" id="PTHR43544:SF7">
    <property type="entry name" value="NADB-LER2"/>
    <property type="match status" value="1"/>
</dbReference>
<dbReference type="CDD" id="cd05325">
    <property type="entry name" value="carb_red_sniffer_like_SDR_c"/>
    <property type="match status" value="1"/>
</dbReference>
<keyword evidence="5" id="KW-1185">Reference proteome</keyword>
<organism evidence="4 5">
    <name type="scientific">Polyplax serrata</name>
    <name type="common">Common mouse louse</name>
    <dbReference type="NCBI Taxonomy" id="468196"/>
    <lineage>
        <taxon>Eukaryota</taxon>
        <taxon>Metazoa</taxon>
        <taxon>Ecdysozoa</taxon>
        <taxon>Arthropoda</taxon>
        <taxon>Hexapoda</taxon>
        <taxon>Insecta</taxon>
        <taxon>Pterygota</taxon>
        <taxon>Neoptera</taxon>
        <taxon>Paraneoptera</taxon>
        <taxon>Psocodea</taxon>
        <taxon>Troctomorpha</taxon>
        <taxon>Phthiraptera</taxon>
        <taxon>Anoplura</taxon>
        <taxon>Polyplacidae</taxon>
        <taxon>Polyplax</taxon>
    </lineage>
</organism>
<dbReference type="Proteomes" id="UP001359485">
    <property type="component" value="Unassembled WGS sequence"/>
</dbReference>
<accession>A0ABR1B680</accession>
<dbReference type="PRINTS" id="PR00080">
    <property type="entry name" value="SDRFAMILY"/>
</dbReference>
<name>A0ABR1B680_POLSC</name>
<dbReference type="Gene3D" id="3.40.50.720">
    <property type="entry name" value="NAD(P)-binding Rossmann-like Domain"/>
    <property type="match status" value="1"/>
</dbReference>
<comment type="similarity">
    <text evidence="3">Belongs to the short-chain dehydrogenases/reductases (SDR) family.</text>
</comment>
<dbReference type="Pfam" id="PF00106">
    <property type="entry name" value="adh_short"/>
    <property type="match status" value="1"/>
</dbReference>
<reference evidence="4 5" key="1">
    <citation type="submission" date="2023-09" db="EMBL/GenBank/DDBJ databases">
        <title>Genomes of two closely related lineages of the louse Polyplax serrata with different host specificities.</title>
        <authorList>
            <person name="Martinu J."/>
            <person name="Tarabai H."/>
            <person name="Stefka J."/>
            <person name="Hypsa V."/>
        </authorList>
    </citation>
    <scope>NUCLEOTIDE SEQUENCE [LARGE SCALE GENOMIC DNA]</scope>
    <source>
        <strain evidence="4">98ZLc_SE</strain>
    </source>
</reference>
<dbReference type="SUPFAM" id="SSF51735">
    <property type="entry name" value="NAD(P)-binding Rossmann-fold domains"/>
    <property type="match status" value="1"/>
</dbReference>
<comment type="caution">
    <text evidence="4">The sequence shown here is derived from an EMBL/GenBank/DDBJ whole genome shotgun (WGS) entry which is preliminary data.</text>
</comment>
<dbReference type="InterPro" id="IPR051468">
    <property type="entry name" value="Fungal_SecMetab_SDRs"/>
</dbReference>
<dbReference type="EMBL" id="JAWJWF010000003">
    <property type="protein sequence ID" value="KAK6635553.1"/>
    <property type="molecule type" value="Genomic_DNA"/>
</dbReference>
<keyword evidence="1" id="KW-0521">NADP</keyword>
<dbReference type="InterPro" id="IPR002347">
    <property type="entry name" value="SDR_fam"/>
</dbReference>
<evidence type="ECO:0008006" key="6">
    <source>
        <dbReference type="Google" id="ProtNLM"/>
    </source>
</evidence>
<proteinExistence type="inferred from homology"/>
<evidence type="ECO:0000313" key="5">
    <source>
        <dbReference type="Proteomes" id="UP001359485"/>
    </source>
</evidence>
<keyword evidence="2" id="KW-0560">Oxidoreductase</keyword>
<protein>
    <recommendedName>
        <fullName evidence="6">C-factor</fullName>
    </recommendedName>
</protein>
<evidence type="ECO:0000256" key="1">
    <source>
        <dbReference type="ARBA" id="ARBA00022857"/>
    </source>
</evidence>
<sequence>MKSVVITGCNRGIGLSFVKQLLNLPTRPTYIIATCRDLAKATELNEISEKNSNVHIIEIDVRDFEKYSEFVSKVENIVGDDGVNVLINNAGISSKFSRITLVKVEQMIETLKVNTIAPVMLVKAYLPLLKKAAVKNAHLPMGVSRAAVINISSILGSVENNIDGGYYPYRCSKAALNAATKSLSIDLKNDNILVTSVHPGWCKTSLGGKNAPMEADDSAMQILDSIKKLQEKDNGSFIQYNGIHLPW</sequence>
<gene>
    <name evidence="4" type="ORF">RUM44_000805</name>
</gene>
<evidence type="ECO:0000256" key="2">
    <source>
        <dbReference type="ARBA" id="ARBA00023002"/>
    </source>
</evidence>
<evidence type="ECO:0000256" key="3">
    <source>
        <dbReference type="RuleBase" id="RU000363"/>
    </source>
</evidence>
<evidence type="ECO:0000313" key="4">
    <source>
        <dbReference type="EMBL" id="KAK6635553.1"/>
    </source>
</evidence>
<dbReference type="InterPro" id="IPR036291">
    <property type="entry name" value="NAD(P)-bd_dom_sf"/>
</dbReference>
<dbReference type="PANTHER" id="PTHR43544">
    <property type="entry name" value="SHORT-CHAIN DEHYDROGENASE/REDUCTASE"/>
    <property type="match status" value="1"/>
</dbReference>
<dbReference type="PRINTS" id="PR00081">
    <property type="entry name" value="GDHRDH"/>
</dbReference>